<evidence type="ECO:0000256" key="16">
    <source>
        <dbReference type="SAM" id="SignalP"/>
    </source>
</evidence>
<dbReference type="Pfam" id="PF11721">
    <property type="entry name" value="Malectin"/>
    <property type="match status" value="1"/>
</dbReference>
<dbReference type="FunFam" id="3.80.10.10:FF:000041">
    <property type="entry name" value="LRR receptor-like serine/threonine-protein kinase ERECTA"/>
    <property type="match status" value="1"/>
</dbReference>
<dbReference type="GO" id="GO:0016020">
    <property type="term" value="C:membrane"/>
    <property type="evidence" value="ECO:0007669"/>
    <property type="project" value="UniProtKB-SubCell"/>
</dbReference>
<evidence type="ECO:0000256" key="3">
    <source>
        <dbReference type="ARBA" id="ARBA00022527"/>
    </source>
</evidence>
<dbReference type="PANTHER" id="PTHR48006:SF81">
    <property type="entry name" value="PROTEIN KINASE DOMAIN-CONTAINING PROTEIN"/>
    <property type="match status" value="1"/>
</dbReference>
<dbReference type="Pfam" id="PF13855">
    <property type="entry name" value="LRR_8"/>
    <property type="match status" value="1"/>
</dbReference>
<evidence type="ECO:0000313" key="19">
    <source>
        <dbReference type="Proteomes" id="UP000289738"/>
    </source>
</evidence>
<feature type="chain" id="PRO_5019236035" description="non-specific serine/threonine protein kinase" evidence="16">
    <location>
        <begin position="27"/>
        <end position="477"/>
    </location>
</feature>
<keyword evidence="3" id="KW-0723">Serine/threonine-protein kinase</keyword>
<gene>
    <name evidence="18" type="ORF">Ahy_B08g092174</name>
</gene>
<evidence type="ECO:0000256" key="10">
    <source>
        <dbReference type="ARBA" id="ARBA00022840"/>
    </source>
</evidence>
<protein>
    <recommendedName>
        <fullName evidence="2">non-specific serine/threonine protein kinase</fullName>
        <ecNumber evidence="2">2.7.11.1</ecNumber>
    </recommendedName>
</protein>
<evidence type="ECO:0000256" key="8">
    <source>
        <dbReference type="ARBA" id="ARBA00022737"/>
    </source>
</evidence>
<keyword evidence="13" id="KW-0325">Glycoprotein</keyword>
<evidence type="ECO:0000256" key="2">
    <source>
        <dbReference type="ARBA" id="ARBA00012513"/>
    </source>
</evidence>
<evidence type="ECO:0000256" key="15">
    <source>
        <dbReference type="ARBA" id="ARBA00048679"/>
    </source>
</evidence>
<dbReference type="EMBL" id="SDMP01000018">
    <property type="protein sequence ID" value="RYQ96418.1"/>
    <property type="molecule type" value="Genomic_DNA"/>
</dbReference>
<keyword evidence="6" id="KW-0808">Transferase</keyword>
<keyword evidence="3" id="KW-0418">Kinase</keyword>
<dbReference type="Pfam" id="PF00560">
    <property type="entry name" value="LRR_1"/>
    <property type="match status" value="1"/>
</dbReference>
<accession>A0A444Y3D5</accession>
<evidence type="ECO:0000256" key="1">
    <source>
        <dbReference type="ARBA" id="ARBA00004479"/>
    </source>
</evidence>
<keyword evidence="10" id="KW-0067">ATP-binding</keyword>
<keyword evidence="4" id="KW-0597">Phosphoprotein</keyword>
<dbReference type="PANTHER" id="PTHR48006">
    <property type="entry name" value="LEUCINE-RICH REPEAT-CONTAINING PROTEIN DDB_G0281931-RELATED"/>
    <property type="match status" value="1"/>
</dbReference>
<evidence type="ECO:0000256" key="13">
    <source>
        <dbReference type="ARBA" id="ARBA00023180"/>
    </source>
</evidence>
<dbReference type="SUPFAM" id="SSF52058">
    <property type="entry name" value="L domain-like"/>
    <property type="match status" value="1"/>
</dbReference>
<keyword evidence="9" id="KW-0547">Nucleotide-binding</keyword>
<dbReference type="FunFam" id="3.80.10.10:FF:000433">
    <property type="entry name" value="Putative LRR receptor-like serine/threonine-protein kinase isoform A"/>
    <property type="match status" value="1"/>
</dbReference>
<sequence length="477" mass="52790">MITTSSKLFFFSSFLALCFMLYPIEATSRLPDTEVEALKQIKKTLGWDLKNIDPCSKGGIISNPVRSTSEIINVSCDCSIAHDNFCHIIAIILSAQNLQGKLPPELVKLPYLQEINLTRNYLSGTIPREWGTMNLTKIALVANGLSGEIPKELANITTLKTLSLEFNNFYGNLSVLGSLPHLEILHLTSNNFTGELPETFSNLITLKELRLGDNQFSGKIPNFIQKWTGLENLVIQGSGFTGPIPSEISYLLNLEDLRISDLNGPESKFPPLDNMTNLGVLYLTGNILTGQVPADWTAPIDLSYNNFSNSPETVTCQMSNMNLFASFAKGNNTGPLSCGQSKEKCPKYYYSFHINCGGDSSVQKGRITYESDSYKGVPFKKSTVESSNWAISTTGGDFMDNVHQYDLIQENETKLAIVDDVDLYTKARGSPISLTYYGFCLANGNYTVNLHFAEIVFINGTTYSSLGRRVFDVYIQS</sequence>
<evidence type="ECO:0000256" key="12">
    <source>
        <dbReference type="ARBA" id="ARBA00023170"/>
    </source>
</evidence>
<dbReference type="GO" id="GO:0004674">
    <property type="term" value="F:protein serine/threonine kinase activity"/>
    <property type="evidence" value="ECO:0007669"/>
    <property type="project" value="UniProtKB-KW"/>
</dbReference>
<evidence type="ECO:0000256" key="6">
    <source>
        <dbReference type="ARBA" id="ARBA00022679"/>
    </source>
</evidence>
<evidence type="ECO:0000256" key="14">
    <source>
        <dbReference type="ARBA" id="ARBA00047899"/>
    </source>
</evidence>
<feature type="signal peptide" evidence="16">
    <location>
        <begin position="1"/>
        <end position="26"/>
    </location>
</feature>
<evidence type="ECO:0000256" key="7">
    <source>
        <dbReference type="ARBA" id="ARBA00022729"/>
    </source>
</evidence>
<evidence type="ECO:0000259" key="17">
    <source>
        <dbReference type="Pfam" id="PF11721"/>
    </source>
</evidence>
<comment type="caution">
    <text evidence="18">The sequence shown here is derived from an EMBL/GenBank/DDBJ whole genome shotgun (WGS) entry which is preliminary data.</text>
</comment>
<comment type="catalytic activity">
    <reaction evidence="14">
        <text>L-threonyl-[protein] + ATP = O-phospho-L-threonyl-[protein] + ADP + H(+)</text>
        <dbReference type="Rhea" id="RHEA:46608"/>
        <dbReference type="Rhea" id="RHEA-COMP:11060"/>
        <dbReference type="Rhea" id="RHEA-COMP:11605"/>
        <dbReference type="ChEBI" id="CHEBI:15378"/>
        <dbReference type="ChEBI" id="CHEBI:30013"/>
        <dbReference type="ChEBI" id="CHEBI:30616"/>
        <dbReference type="ChEBI" id="CHEBI:61977"/>
        <dbReference type="ChEBI" id="CHEBI:456216"/>
        <dbReference type="EC" id="2.7.11.1"/>
    </reaction>
</comment>
<keyword evidence="7 16" id="KW-0732">Signal</keyword>
<keyword evidence="5" id="KW-0433">Leucine-rich repeat</keyword>
<evidence type="ECO:0000256" key="9">
    <source>
        <dbReference type="ARBA" id="ARBA00022741"/>
    </source>
</evidence>
<dbReference type="Gene3D" id="3.80.10.10">
    <property type="entry name" value="Ribonuclease Inhibitor"/>
    <property type="match status" value="2"/>
</dbReference>
<comment type="subcellular location">
    <subcellularLocation>
        <location evidence="1">Membrane</location>
        <topology evidence="1">Single-pass type I membrane protein</topology>
    </subcellularLocation>
</comment>
<dbReference type="EC" id="2.7.11.1" evidence="2"/>
<evidence type="ECO:0000256" key="5">
    <source>
        <dbReference type="ARBA" id="ARBA00022614"/>
    </source>
</evidence>
<evidence type="ECO:0000256" key="11">
    <source>
        <dbReference type="ARBA" id="ARBA00023136"/>
    </source>
</evidence>
<proteinExistence type="predicted"/>
<dbReference type="InterPro" id="IPR051824">
    <property type="entry name" value="LRR_Rcpt-Like_S/T_Kinase"/>
</dbReference>
<evidence type="ECO:0000313" key="18">
    <source>
        <dbReference type="EMBL" id="RYQ96418.1"/>
    </source>
</evidence>
<dbReference type="InterPro" id="IPR032675">
    <property type="entry name" value="LRR_dom_sf"/>
</dbReference>
<name>A0A444Y3D5_ARAHY</name>
<evidence type="ECO:0000256" key="4">
    <source>
        <dbReference type="ARBA" id="ARBA00022553"/>
    </source>
</evidence>
<comment type="catalytic activity">
    <reaction evidence="15">
        <text>L-seryl-[protein] + ATP = O-phospho-L-seryl-[protein] + ADP + H(+)</text>
        <dbReference type="Rhea" id="RHEA:17989"/>
        <dbReference type="Rhea" id="RHEA-COMP:9863"/>
        <dbReference type="Rhea" id="RHEA-COMP:11604"/>
        <dbReference type="ChEBI" id="CHEBI:15378"/>
        <dbReference type="ChEBI" id="CHEBI:29999"/>
        <dbReference type="ChEBI" id="CHEBI:30616"/>
        <dbReference type="ChEBI" id="CHEBI:83421"/>
        <dbReference type="ChEBI" id="CHEBI:456216"/>
        <dbReference type="EC" id="2.7.11.1"/>
    </reaction>
</comment>
<dbReference type="Proteomes" id="UP000289738">
    <property type="component" value="Chromosome B08"/>
</dbReference>
<keyword evidence="19" id="KW-1185">Reference proteome</keyword>
<organism evidence="18 19">
    <name type="scientific">Arachis hypogaea</name>
    <name type="common">Peanut</name>
    <dbReference type="NCBI Taxonomy" id="3818"/>
    <lineage>
        <taxon>Eukaryota</taxon>
        <taxon>Viridiplantae</taxon>
        <taxon>Streptophyta</taxon>
        <taxon>Embryophyta</taxon>
        <taxon>Tracheophyta</taxon>
        <taxon>Spermatophyta</taxon>
        <taxon>Magnoliopsida</taxon>
        <taxon>eudicotyledons</taxon>
        <taxon>Gunneridae</taxon>
        <taxon>Pentapetalae</taxon>
        <taxon>rosids</taxon>
        <taxon>fabids</taxon>
        <taxon>Fabales</taxon>
        <taxon>Fabaceae</taxon>
        <taxon>Papilionoideae</taxon>
        <taxon>50 kb inversion clade</taxon>
        <taxon>dalbergioids sensu lato</taxon>
        <taxon>Dalbergieae</taxon>
        <taxon>Pterocarpus clade</taxon>
        <taxon>Arachis</taxon>
    </lineage>
</organism>
<feature type="domain" description="Malectin" evidence="17">
    <location>
        <begin position="351"/>
        <end position="477"/>
    </location>
</feature>
<dbReference type="InterPro" id="IPR001611">
    <property type="entry name" value="Leu-rich_rpt"/>
</dbReference>
<dbReference type="AlphaFoldDB" id="A0A444Y3D5"/>
<dbReference type="GO" id="GO:0005524">
    <property type="term" value="F:ATP binding"/>
    <property type="evidence" value="ECO:0007669"/>
    <property type="project" value="UniProtKB-KW"/>
</dbReference>
<reference evidence="18 19" key="1">
    <citation type="submission" date="2019-01" db="EMBL/GenBank/DDBJ databases">
        <title>Sequencing of cultivated peanut Arachis hypogaea provides insights into genome evolution and oil improvement.</title>
        <authorList>
            <person name="Chen X."/>
        </authorList>
    </citation>
    <scope>NUCLEOTIDE SEQUENCE [LARGE SCALE GENOMIC DNA]</scope>
    <source>
        <strain evidence="19">cv. Fuhuasheng</strain>
        <tissue evidence="18">Leaves</tissue>
    </source>
</reference>
<dbReference type="Gene3D" id="2.60.120.430">
    <property type="entry name" value="Galactose-binding lectin"/>
    <property type="match status" value="1"/>
</dbReference>
<dbReference type="STRING" id="3818.A0A444Y3D5"/>
<keyword evidence="11" id="KW-0472">Membrane</keyword>
<dbReference type="InterPro" id="IPR021720">
    <property type="entry name" value="Malectin_dom"/>
</dbReference>
<keyword evidence="8" id="KW-0677">Repeat</keyword>
<keyword evidence="12" id="KW-0675">Receptor</keyword>